<proteinExistence type="predicted"/>
<dbReference type="AlphaFoldDB" id="A0A0M3IQK5"/>
<evidence type="ECO:0000313" key="1">
    <source>
        <dbReference type="Proteomes" id="UP000036681"/>
    </source>
</evidence>
<keyword evidence="1" id="KW-1185">Reference proteome</keyword>
<organism evidence="1 2">
    <name type="scientific">Ascaris lumbricoides</name>
    <name type="common">Giant roundworm</name>
    <dbReference type="NCBI Taxonomy" id="6252"/>
    <lineage>
        <taxon>Eukaryota</taxon>
        <taxon>Metazoa</taxon>
        <taxon>Ecdysozoa</taxon>
        <taxon>Nematoda</taxon>
        <taxon>Chromadorea</taxon>
        <taxon>Rhabditida</taxon>
        <taxon>Spirurina</taxon>
        <taxon>Ascaridomorpha</taxon>
        <taxon>Ascaridoidea</taxon>
        <taxon>Ascarididae</taxon>
        <taxon>Ascaris</taxon>
    </lineage>
</organism>
<accession>A0A0M3IQK5</accession>
<dbReference type="Proteomes" id="UP000036681">
    <property type="component" value="Unplaced"/>
</dbReference>
<dbReference type="WBParaSite" id="ALUE_0002103301-mRNA-1">
    <property type="protein sequence ID" value="ALUE_0002103301-mRNA-1"/>
    <property type="gene ID" value="ALUE_0002103301"/>
</dbReference>
<evidence type="ECO:0000313" key="2">
    <source>
        <dbReference type="WBParaSite" id="ALUE_0002103301-mRNA-1"/>
    </source>
</evidence>
<name>A0A0M3IQK5_ASCLU</name>
<reference evidence="2" key="1">
    <citation type="submission" date="2017-02" db="UniProtKB">
        <authorList>
            <consortium name="WormBaseParasite"/>
        </authorList>
    </citation>
    <scope>IDENTIFICATION</scope>
</reference>
<protein>
    <submittedName>
        <fullName evidence="2">ABC transporter permease</fullName>
    </submittedName>
</protein>
<sequence>MNFKFATHTPKKVEFAALIDRISYKYISKSCLAFLMII</sequence>